<dbReference type="PRINTS" id="PR00080">
    <property type="entry name" value="SDRFAMILY"/>
</dbReference>
<evidence type="ECO:0000256" key="1">
    <source>
        <dbReference type="ARBA" id="ARBA00006484"/>
    </source>
</evidence>
<dbReference type="PRINTS" id="PR00081">
    <property type="entry name" value="GDHRDH"/>
</dbReference>
<dbReference type="PANTHER" id="PTHR44196">
    <property type="entry name" value="DEHYDROGENASE/REDUCTASE SDR FAMILY MEMBER 7B"/>
    <property type="match status" value="1"/>
</dbReference>
<evidence type="ECO:0000313" key="4">
    <source>
        <dbReference type="EMBL" id="OGL45277.1"/>
    </source>
</evidence>
<dbReference type="CDD" id="cd05233">
    <property type="entry name" value="SDR_c"/>
    <property type="match status" value="1"/>
</dbReference>
<comment type="similarity">
    <text evidence="1 3">Belongs to the short-chain dehydrogenases/reductases (SDR) family.</text>
</comment>
<dbReference type="InterPro" id="IPR036291">
    <property type="entry name" value="NAD(P)-bd_dom_sf"/>
</dbReference>
<sequence>MRSLENKVVLIAGAGRGIGKAVAREFAAQSANLILTSRTLSELLSVKKEISGLGNCRINEITCDISKYNQVQKMIEKALKLENKIDILVNSAGIADFKSIINTTEQEWDEMIAINLKGAFLLIKTILPSMLENGSGHIINIVSNAGKHGYSNCGAYCASKFGLAGLTDVLRKEVRHKNIHVTAVYPGAVDTNLWNSIEGEWDRTLMIPTESVARSVLDICQNSQKVMIEEIVLMPVIGNL</sequence>
<dbReference type="PROSITE" id="PS00061">
    <property type="entry name" value="ADH_SHORT"/>
    <property type="match status" value="1"/>
</dbReference>
<dbReference type="EMBL" id="MGDD01000185">
    <property type="protein sequence ID" value="OGL45277.1"/>
    <property type="molecule type" value="Genomic_DNA"/>
</dbReference>
<dbReference type="GO" id="GO:0016020">
    <property type="term" value="C:membrane"/>
    <property type="evidence" value="ECO:0007669"/>
    <property type="project" value="TreeGrafter"/>
</dbReference>
<dbReference type="AlphaFoldDB" id="A0A1F7RWQ2"/>
<protein>
    <recommendedName>
        <fullName evidence="6">Short-chain dehydrogenase</fullName>
    </recommendedName>
</protein>
<name>A0A1F7RWQ2_9BACT</name>
<dbReference type="PANTHER" id="PTHR44196:SF1">
    <property type="entry name" value="DEHYDROGENASE_REDUCTASE SDR FAMILY MEMBER 7B"/>
    <property type="match status" value="1"/>
</dbReference>
<evidence type="ECO:0008006" key="6">
    <source>
        <dbReference type="Google" id="ProtNLM"/>
    </source>
</evidence>
<reference evidence="4 5" key="1">
    <citation type="journal article" date="2016" name="Nat. Commun.">
        <title>Thousands of microbial genomes shed light on interconnected biogeochemical processes in an aquifer system.</title>
        <authorList>
            <person name="Anantharaman K."/>
            <person name="Brown C.T."/>
            <person name="Hug L.A."/>
            <person name="Sharon I."/>
            <person name="Castelle C.J."/>
            <person name="Probst A.J."/>
            <person name="Thomas B.C."/>
            <person name="Singh A."/>
            <person name="Wilkins M.J."/>
            <person name="Karaoz U."/>
            <person name="Brodie E.L."/>
            <person name="Williams K.H."/>
            <person name="Hubbard S.S."/>
            <person name="Banfield J.F."/>
        </authorList>
    </citation>
    <scope>NUCLEOTIDE SEQUENCE [LARGE SCALE GENOMIC DNA]</scope>
</reference>
<evidence type="ECO:0000256" key="3">
    <source>
        <dbReference type="RuleBase" id="RU000363"/>
    </source>
</evidence>
<dbReference type="Pfam" id="PF00106">
    <property type="entry name" value="adh_short"/>
    <property type="match status" value="1"/>
</dbReference>
<evidence type="ECO:0000256" key="2">
    <source>
        <dbReference type="ARBA" id="ARBA00023002"/>
    </source>
</evidence>
<dbReference type="Proteomes" id="UP000179266">
    <property type="component" value="Unassembled WGS sequence"/>
</dbReference>
<dbReference type="InterPro" id="IPR020904">
    <property type="entry name" value="Sc_DH/Rdtase_CS"/>
</dbReference>
<dbReference type="Gene3D" id="3.40.50.720">
    <property type="entry name" value="NAD(P)-binding Rossmann-like Domain"/>
    <property type="match status" value="1"/>
</dbReference>
<keyword evidence="2" id="KW-0560">Oxidoreductase</keyword>
<dbReference type="FunFam" id="3.40.50.720:FF:000047">
    <property type="entry name" value="NADP-dependent L-serine/L-allo-threonine dehydrogenase"/>
    <property type="match status" value="1"/>
</dbReference>
<organism evidence="4 5">
    <name type="scientific">Candidatus Schekmanbacteria bacterium RBG_13_48_7</name>
    <dbReference type="NCBI Taxonomy" id="1817878"/>
    <lineage>
        <taxon>Bacteria</taxon>
        <taxon>Candidatus Schekmaniibacteriota</taxon>
    </lineage>
</organism>
<gene>
    <name evidence="4" type="ORF">A2161_01500</name>
</gene>
<proteinExistence type="inferred from homology"/>
<dbReference type="PIRSF" id="PIRSF000126">
    <property type="entry name" value="11-beta-HSD1"/>
    <property type="match status" value="1"/>
</dbReference>
<dbReference type="InterPro" id="IPR002347">
    <property type="entry name" value="SDR_fam"/>
</dbReference>
<dbReference type="SUPFAM" id="SSF51735">
    <property type="entry name" value="NAD(P)-binding Rossmann-fold domains"/>
    <property type="match status" value="1"/>
</dbReference>
<evidence type="ECO:0000313" key="5">
    <source>
        <dbReference type="Proteomes" id="UP000179266"/>
    </source>
</evidence>
<comment type="caution">
    <text evidence="4">The sequence shown here is derived from an EMBL/GenBank/DDBJ whole genome shotgun (WGS) entry which is preliminary data.</text>
</comment>
<accession>A0A1F7RWQ2</accession>
<dbReference type="GO" id="GO:0016616">
    <property type="term" value="F:oxidoreductase activity, acting on the CH-OH group of donors, NAD or NADP as acceptor"/>
    <property type="evidence" value="ECO:0007669"/>
    <property type="project" value="UniProtKB-ARBA"/>
</dbReference>